<proteinExistence type="predicted"/>
<accession>A0A1D8NCW6</accession>
<dbReference type="Proteomes" id="UP000182444">
    <property type="component" value="Chromosome 1D"/>
</dbReference>
<name>A0A1D8NCW6_YARLL</name>
<evidence type="ECO:0000313" key="2">
    <source>
        <dbReference type="Proteomes" id="UP000182444"/>
    </source>
</evidence>
<dbReference type="RefSeq" id="XP_068138673.1">
    <property type="nucleotide sequence ID" value="XM_068282572.1"/>
</dbReference>
<dbReference type="VEuPathDB" id="FungiDB:YALI1_D02599g"/>
<dbReference type="EMBL" id="CP017556">
    <property type="protein sequence ID" value="AOW03465.1"/>
    <property type="molecule type" value="Genomic_DNA"/>
</dbReference>
<gene>
    <name evidence="1" type="ORF">YALI1_D02599g</name>
</gene>
<organism evidence="1 2">
    <name type="scientific">Yarrowia lipolytica</name>
    <name type="common">Candida lipolytica</name>
    <dbReference type="NCBI Taxonomy" id="4952"/>
    <lineage>
        <taxon>Eukaryota</taxon>
        <taxon>Fungi</taxon>
        <taxon>Dikarya</taxon>
        <taxon>Ascomycota</taxon>
        <taxon>Saccharomycotina</taxon>
        <taxon>Dipodascomycetes</taxon>
        <taxon>Dipodascales</taxon>
        <taxon>Dipodascales incertae sedis</taxon>
        <taxon>Yarrowia</taxon>
    </lineage>
</organism>
<dbReference type="GeneID" id="94583196"/>
<dbReference type="AlphaFoldDB" id="A0A1D8NCW6"/>
<protein>
    <submittedName>
        <fullName evidence="1">Uncharacterized protein</fullName>
    </submittedName>
</protein>
<evidence type="ECO:0000313" key="1">
    <source>
        <dbReference type="EMBL" id="AOW03465.1"/>
    </source>
</evidence>
<sequence>MGCASTYDNDSRLQISRMFSQRVLQPSLQTSKFTNKFCNRVLQPRARVVSDLHQLPCLNLRVALTKIPYLRVSAYYRDVLVHATNPVKKRLLVEKEGDAARV</sequence>
<reference evidence="1 2" key="1">
    <citation type="journal article" date="2016" name="PLoS ONE">
        <title>Sequence Assembly of Yarrowia lipolytica Strain W29/CLIB89 Shows Transposable Element Diversity.</title>
        <authorList>
            <person name="Magnan C."/>
            <person name="Yu J."/>
            <person name="Chang I."/>
            <person name="Jahn E."/>
            <person name="Kanomata Y."/>
            <person name="Wu J."/>
            <person name="Zeller M."/>
            <person name="Oakes M."/>
            <person name="Baldi P."/>
            <person name="Sandmeyer S."/>
        </authorList>
    </citation>
    <scope>NUCLEOTIDE SEQUENCE [LARGE SCALE GENOMIC DNA]</scope>
    <source>
        <strain evidence="2">CLIB89(W29)</strain>
    </source>
</reference>